<proteinExistence type="predicted"/>
<dbReference type="EMBL" id="LR796174">
    <property type="protein sequence ID" value="CAB4123941.1"/>
    <property type="molecule type" value="Genomic_DNA"/>
</dbReference>
<evidence type="ECO:0000313" key="1">
    <source>
        <dbReference type="EMBL" id="CAB4123941.1"/>
    </source>
</evidence>
<sequence>MTVNPKDDLGNVQVDFVWGNFPLQPDEGRDTPLDAALDNHVIATTGYANFPSFLPNYAGDGDTDPEVVVPNLLRLARNAAQDAADAAGLGENNISYTNYDITNVTSTAKVVTITTDGDNLLAVGDTVSVVYNDGDGFAGTWADVKVTKIVDAGNFQFKLATAPDPALDFTSTGYVYNNAGIVLAQEPAAGEIVNQGTNVGILVLNGD</sequence>
<organism evidence="1">
    <name type="scientific">uncultured Caudovirales phage</name>
    <dbReference type="NCBI Taxonomy" id="2100421"/>
    <lineage>
        <taxon>Viruses</taxon>
        <taxon>Duplodnaviria</taxon>
        <taxon>Heunggongvirae</taxon>
        <taxon>Uroviricota</taxon>
        <taxon>Caudoviricetes</taxon>
        <taxon>Peduoviridae</taxon>
        <taxon>Maltschvirus</taxon>
        <taxon>Maltschvirus maltsch</taxon>
    </lineage>
</organism>
<name>A0A6J5KPY1_9CAUD</name>
<reference evidence="1" key="1">
    <citation type="submission" date="2020-04" db="EMBL/GenBank/DDBJ databases">
        <authorList>
            <person name="Chiriac C."/>
            <person name="Salcher M."/>
            <person name="Ghai R."/>
            <person name="Kavagutti S V."/>
        </authorList>
    </citation>
    <scope>NUCLEOTIDE SEQUENCE</scope>
</reference>
<protein>
    <submittedName>
        <fullName evidence="1">PASTA_pknB domain containing protein</fullName>
    </submittedName>
</protein>
<gene>
    <name evidence="1" type="ORF">UFOVP46_134</name>
</gene>
<accession>A0A6J5KPY1</accession>